<organism evidence="2 3">
    <name type="scientific">Caballeronia terrestris</name>
    <dbReference type="NCBI Taxonomy" id="1226301"/>
    <lineage>
        <taxon>Bacteria</taxon>
        <taxon>Pseudomonadati</taxon>
        <taxon>Pseudomonadota</taxon>
        <taxon>Betaproteobacteria</taxon>
        <taxon>Burkholderiales</taxon>
        <taxon>Burkholderiaceae</taxon>
        <taxon>Caballeronia</taxon>
    </lineage>
</organism>
<accession>A0A158HED3</accession>
<evidence type="ECO:0000313" key="3">
    <source>
        <dbReference type="Proteomes" id="UP000054925"/>
    </source>
</evidence>
<dbReference type="Gene3D" id="3.40.50.300">
    <property type="entry name" value="P-loop containing nucleotide triphosphate hydrolases"/>
    <property type="match status" value="1"/>
</dbReference>
<name>A0A158HED3_9BURK</name>
<comment type="caution">
    <text evidence="2">The sequence shown here is derived from an EMBL/GenBank/DDBJ whole genome shotgun (WGS) entry which is preliminary data.</text>
</comment>
<evidence type="ECO:0000259" key="1">
    <source>
        <dbReference type="Pfam" id="PF13335"/>
    </source>
</evidence>
<protein>
    <submittedName>
        <fullName evidence="2">Mg chelatase subunit ChlI</fullName>
    </submittedName>
</protein>
<proteinExistence type="predicted"/>
<dbReference type="InterPro" id="IPR027417">
    <property type="entry name" value="P-loop_NTPase"/>
</dbReference>
<dbReference type="EMBL" id="FCOL02000007">
    <property type="protein sequence ID" value="SAL42744.1"/>
    <property type="molecule type" value="Genomic_DNA"/>
</dbReference>
<keyword evidence="3" id="KW-1185">Reference proteome</keyword>
<gene>
    <name evidence="2" type="ORF">AWB67_01688</name>
</gene>
<dbReference type="AlphaFoldDB" id="A0A158HED3"/>
<dbReference type="InterPro" id="IPR025158">
    <property type="entry name" value="Mg_chelat-rel_C"/>
</dbReference>
<feature type="domain" description="Mg chelatase-related protein C-terminal" evidence="1">
    <location>
        <begin position="2"/>
        <end position="46"/>
    </location>
</feature>
<evidence type="ECO:0000313" key="2">
    <source>
        <dbReference type="EMBL" id="SAL42744.1"/>
    </source>
</evidence>
<reference evidence="2" key="1">
    <citation type="submission" date="2016-01" db="EMBL/GenBank/DDBJ databases">
        <authorList>
            <person name="Peeters C."/>
        </authorList>
    </citation>
    <scope>NUCLEOTIDE SEQUENCE [LARGE SCALE GENOMIC DNA]</scope>
    <source>
        <strain evidence="2">LMG 22937</strain>
    </source>
</reference>
<dbReference type="Proteomes" id="UP000054925">
    <property type="component" value="Unassembled WGS sequence"/>
</dbReference>
<dbReference type="Pfam" id="PF13335">
    <property type="entry name" value="Mg_chelatase_C"/>
    <property type="match status" value="1"/>
</dbReference>
<sequence length="52" mass="5707">MREAGERFGWSARAYYRVLKVTRTIADLAGVEVPGAGHVAEAVQYRRALSVA</sequence>